<protein>
    <recommendedName>
        <fullName evidence="1">DNA mimic protein DMP19 C-terminal domain-containing protein</fullName>
    </recommendedName>
</protein>
<sequence>MEKNVSDLWFDFAMQFVDKKNLAGGDWGSLTEAEQEVAALWLLEGDMYNGGFLQFFCNWGYEAYLHAVRALNTITAPKALAILTDCYEVIDAYKDDPRLEALWDIPKVLTEEESDTLEDQDEQFWEDEDKLSEKAYAHYYLSLQLKP</sequence>
<dbReference type="Pfam" id="PF14300">
    <property type="entry name" value="DMP19"/>
    <property type="match status" value="1"/>
</dbReference>
<organism evidence="2 3">
    <name type="scientific">Paenibacillus algorifonticola</name>
    <dbReference type="NCBI Taxonomy" id="684063"/>
    <lineage>
        <taxon>Bacteria</taxon>
        <taxon>Bacillati</taxon>
        <taxon>Bacillota</taxon>
        <taxon>Bacilli</taxon>
        <taxon>Bacillales</taxon>
        <taxon>Paenibacillaceae</taxon>
        <taxon>Paenibacillus</taxon>
    </lineage>
</organism>
<name>A0A1I2C1B3_9BACL</name>
<proteinExistence type="predicted"/>
<dbReference type="RefSeq" id="WP_231594365.1">
    <property type="nucleotide sequence ID" value="NZ_FONN01000004.1"/>
</dbReference>
<dbReference type="Gene3D" id="1.20.1420.60">
    <property type="match status" value="1"/>
</dbReference>
<dbReference type="EMBL" id="FONN01000004">
    <property type="protein sequence ID" value="SFE62064.1"/>
    <property type="molecule type" value="Genomic_DNA"/>
</dbReference>
<evidence type="ECO:0000259" key="1">
    <source>
        <dbReference type="Pfam" id="PF14300"/>
    </source>
</evidence>
<dbReference type="Proteomes" id="UP000183410">
    <property type="component" value="Unassembled WGS sequence"/>
</dbReference>
<dbReference type="InterPro" id="IPR025402">
    <property type="entry name" value="DMP19_C"/>
</dbReference>
<evidence type="ECO:0000313" key="2">
    <source>
        <dbReference type="EMBL" id="SFE62064.1"/>
    </source>
</evidence>
<evidence type="ECO:0000313" key="3">
    <source>
        <dbReference type="Proteomes" id="UP000183410"/>
    </source>
</evidence>
<dbReference type="AlphaFoldDB" id="A0A1I2C1B3"/>
<reference evidence="3" key="1">
    <citation type="submission" date="2016-10" db="EMBL/GenBank/DDBJ databases">
        <authorList>
            <person name="Varghese N."/>
            <person name="Submissions S."/>
        </authorList>
    </citation>
    <scope>NUCLEOTIDE SEQUENCE [LARGE SCALE GENOMIC DNA]</scope>
    <source>
        <strain evidence="3">CGMCC 1.10223</strain>
    </source>
</reference>
<accession>A0A1I2C1B3</accession>
<keyword evidence="3" id="KW-1185">Reference proteome</keyword>
<feature type="domain" description="DNA mimic protein DMP19 C-terminal" evidence="1">
    <location>
        <begin position="29"/>
        <end position="139"/>
    </location>
</feature>
<gene>
    <name evidence="2" type="ORF">SAMN04487969_104201</name>
</gene>